<dbReference type="InterPro" id="IPR004658">
    <property type="entry name" value="OMP_Slp"/>
</dbReference>
<reference evidence="1" key="1">
    <citation type="submission" date="2013-08" db="EMBL/GenBank/DDBJ databases">
        <authorList>
            <person name="Mendez C."/>
            <person name="Richter M."/>
            <person name="Ferrer M."/>
            <person name="Sanchez J."/>
        </authorList>
    </citation>
    <scope>NUCLEOTIDE SEQUENCE</scope>
</reference>
<evidence type="ECO:0000313" key="1">
    <source>
        <dbReference type="EMBL" id="EQD69936.1"/>
    </source>
</evidence>
<dbReference type="GO" id="GO:0019867">
    <property type="term" value="C:outer membrane"/>
    <property type="evidence" value="ECO:0007669"/>
    <property type="project" value="InterPro"/>
</dbReference>
<dbReference type="EMBL" id="AUZY01003324">
    <property type="protein sequence ID" value="EQD69936.1"/>
    <property type="molecule type" value="Genomic_DNA"/>
</dbReference>
<dbReference type="PIRSF" id="PIRSF004982">
    <property type="entry name" value="SlP"/>
    <property type="match status" value="1"/>
</dbReference>
<dbReference type="PROSITE" id="PS51257">
    <property type="entry name" value="PROKAR_LIPOPROTEIN"/>
    <property type="match status" value="1"/>
</dbReference>
<organism evidence="1">
    <name type="scientific">mine drainage metagenome</name>
    <dbReference type="NCBI Taxonomy" id="410659"/>
    <lineage>
        <taxon>unclassified sequences</taxon>
        <taxon>metagenomes</taxon>
        <taxon>ecological metagenomes</taxon>
    </lineage>
</organism>
<dbReference type="PANTHER" id="PTHR37530">
    <property type="entry name" value="OUTER MEMBRANE PROTEIN SLP"/>
    <property type="match status" value="1"/>
</dbReference>
<accession>T1BAL1</accession>
<keyword evidence="1" id="KW-0449">Lipoprotein</keyword>
<dbReference type="NCBIfam" id="TIGR00752">
    <property type="entry name" value="slp"/>
    <property type="match status" value="1"/>
</dbReference>
<protein>
    <submittedName>
        <fullName evidence="1">Outer membrane lipoprotein Slp</fullName>
    </submittedName>
</protein>
<dbReference type="Pfam" id="PF03843">
    <property type="entry name" value="Slp"/>
    <property type="match status" value="1"/>
</dbReference>
<proteinExistence type="predicted"/>
<reference evidence="1" key="2">
    <citation type="journal article" date="2014" name="ISME J.">
        <title>Microbial stratification in low pH oxic and suboxic macroscopic growths along an acid mine drainage.</title>
        <authorList>
            <person name="Mendez-Garcia C."/>
            <person name="Mesa V."/>
            <person name="Sprenger R.R."/>
            <person name="Richter M."/>
            <person name="Diez M.S."/>
            <person name="Solano J."/>
            <person name="Bargiela R."/>
            <person name="Golyshina O.V."/>
            <person name="Manteca A."/>
            <person name="Ramos J.L."/>
            <person name="Gallego J.R."/>
            <person name="Llorente I."/>
            <person name="Martins Dos Santos V.A."/>
            <person name="Jensen O.N."/>
            <person name="Pelaez A.I."/>
            <person name="Sanchez J."/>
            <person name="Ferrer M."/>
        </authorList>
    </citation>
    <scope>NUCLEOTIDE SEQUENCE</scope>
</reference>
<dbReference type="PANTHER" id="PTHR37530:SF1">
    <property type="entry name" value="OUTER MEMBRANE PROTEIN SLP"/>
    <property type="match status" value="1"/>
</dbReference>
<comment type="caution">
    <text evidence="1">The sequence shown here is derived from an EMBL/GenBank/DDBJ whole genome shotgun (WGS) entry which is preliminary data.</text>
</comment>
<gene>
    <name evidence="1" type="ORF">B1B_05255</name>
</gene>
<dbReference type="AlphaFoldDB" id="T1BAL1"/>
<name>T1BAL1_9ZZZZ</name>
<sequence>MSYQVLKPLVVALAVLGLASCATVPRELAGHYAAITPQQASAGGVSGTQVRWGGKIIKTDPGRGETCIYVLGKPLNSSDARPRIGADSIGRFIACHPGFYDPEVYAKGRELTVTGTLQGTVVRRVGQYDYPYPRVVADAIHLWPIRVAYRGYYGYNSSFYSPFWGLGYSPWWGDGFYGGGFYGGGFYGDYDGGDDDD</sequence>